<protein>
    <submittedName>
        <fullName evidence="4">Peptidoglycan/LPS O-acetylase OafA/YrhL, contains acyltransferase and SGNH-hydrolase domains</fullName>
    </submittedName>
</protein>
<feature type="transmembrane region" description="Helical" evidence="2">
    <location>
        <begin position="205"/>
        <end position="222"/>
    </location>
</feature>
<keyword evidence="2" id="KW-0472">Membrane</keyword>
<keyword evidence="4" id="KW-0012">Acyltransferase</keyword>
<dbReference type="GO" id="GO:0000271">
    <property type="term" value="P:polysaccharide biosynthetic process"/>
    <property type="evidence" value="ECO:0007669"/>
    <property type="project" value="TreeGrafter"/>
</dbReference>
<feature type="region of interest" description="Disordered" evidence="1">
    <location>
        <begin position="362"/>
        <end position="384"/>
    </location>
</feature>
<dbReference type="RefSeq" id="WP_245844768.1">
    <property type="nucleotide sequence ID" value="NZ_FZOT01000002.1"/>
</dbReference>
<keyword evidence="2" id="KW-0812">Transmembrane</keyword>
<feature type="transmembrane region" description="Helical" evidence="2">
    <location>
        <begin position="319"/>
        <end position="339"/>
    </location>
</feature>
<organism evidence="4 5">
    <name type="scientific">Noviherbaspirillum humi</name>
    <dbReference type="NCBI Taxonomy" id="1688639"/>
    <lineage>
        <taxon>Bacteria</taxon>
        <taxon>Pseudomonadati</taxon>
        <taxon>Pseudomonadota</taxon>
        <taxon>Betaproteobacteria</taxon>
        <taxon>Burkholderiales</taxon>
        <taxon>Oxalobacteraceae</taxon>
        <taxon>Noviherbaspirillum</taxon>
    </lineage>
</organism>
<dbReference type="GO" id="GO:0016787">
    <property type="term" value="F:hydrolase activity"/>
    <property type="evidence" value="ECO:0007669"/>
    <property type="project" value="UniProtKB-KW"/>
</dbReference>
<accession>A0A239E8B6</accession>
<dbReference type="EMBL" id="FZOT01000002">
    <property type="protein sequence ID" value="SNS40538.1"/>
    <property type="molecule type" value="Genomic_DNA"/>
</dbReference>
<evidence type="ECO:0000313" key="5">
    <source>
        <dbReference type="Proteomes" id="UP000198284"/>
    </source>
</evidence>
<feature type="transmembrane region" description="Helical" evidence="2">
    <location>
        <begin position="94"/>
        <end position="116"/>
    </location>
</feature>
<feature type="domain" description="Acyltransferase 3" evidence="3">
    <location>
        <begin position="10"/>
        <end position="334"/>
    </location>
</feature>
<feature type="transmembrane region" description="Helical" evidence="2">
    <location>
        <begin position="54"/>
        <end position="73"/>
    </location>
</feature>
<feature type="transmembrane region" description="Helical" evidence="2">
    <location>
        <begin position="293"/>
        <end position="313"/>
    </location>
</feature>
<dbReference type="InterPro" id="IPR002656">
    <property type="entry name" value="Acyl_transf_3_dom"/>
</dbReference>
<reference evidence="4 5" key="1">
    <citation type="submission" date="2017-06" db="EMBL/GenBank/DDBJ databases">
        <authorList>
            <person name="Kim H.J."/>
            <person name="Triplett B.A."/>
        </authorList>
    </citation>
    <scope>NUCLEOTIDE SEQUENCE [LARGE SCALE GENOMIC DNA]</scope>
    <source>
        <strain evidence="4 5">U15</strain>
    </source>
</reference>
<dbReference type="Proteomes" id="UP000198284">
    <property type="component" value="Unassembled WGS sequence"/>
</dbReference>
<feature type="transmembrane region" description="Helical" evidence="2">
    <location>
        <begin position="12"/>
        <end position="34"/>
    </location>
</feature>
<gene>
    <name evidence="4" type="ORF">SAMN06265795_102567</name>
</gene>
<keyword evidence="4" id="KW-0378">Hydrolase</keyword>
<dbReference type="AlphaFoldDB" id="A0A239E8B6"/>
<dbReference type="PANTHER" id="PTHR23028">
    <property type="entry name" value="ACETYLTRANSFERASE"/>
    <property type="match status" value="1"/>
</dbReference>
<feature type="transmembrane region" description="Helical" evidence="2">
    <location>
        <begin position="256"/>
        <end position="273"/>
    </location>
</feature>
<evidence type="ECO:0000313" key="4">
    <source>
        <dbReference type="EMBL" id="SNS40538.1"/>
    </source>
</evidence>
<dbReference type="Pfam" id="PF01757">
    <property type="entry name" value="Acyl_transf_3"/>
    <property type="match status" value="1"/>
</dbReference>
<proteinExistence type="predicted"/>
<dbReference type="GO" id="GO:0016020">
    <property type="term" value="C:membrane"/>
    <property type="evidence" value="ECO:0007669"/>
    <property type="project" value="TreeGrafter"/>
</dbReference>
<keyword evidence="5" id="KW-1185">Reference proteome</keyword>
<feature type="transmembrane region" description="Helical" evidence="2">
    <location>
        <begin position="234"/>
        <end position="250"/>
    </location>
</feature>
<dbReference type="GO" id="GO:0016747">
    <property type="term" value="F:acyltransferase activity, transferring groups other than amino-acyl groups"/>
    <property type="evidence" value="ECO:0007669"/>
    <property type="project" value="InterPro"/>
</dbReference>
<keyword evidence="2" id="KW-1133">Transmembrane helix</keyword>
<evidence type="ECO:0000256" key="1">
    <source>
        <dbReference type="SAM" id="MobiDB-lite"/>
    </source>
</evidence>
<feature type="transmembrane region" description="Helical" evidence="2">
    <location>
        <begin position="149"/>
        <end position="169"/>
    </location>
</feature>
<evidence type="ECO:0000259" key="3">
    <source>
        <dbReference type="Pfam" id="PF01757"/>
    </source>
</evidence>
<dbReference type="InterPro" id="IPR050879">
    <property type="entry name" value="Acyltransferase_3"/>
</dbReference>
<evidence type="ECO:0000256" key="2">
    <source>
        <dbReference type="SAM" id="Phobius"/>
    </source>
</evidence>
<dbReference type="PANTHER" id="PTHR23028:SF131">
    <property type="entry name" value="BLR2367 PROTEIN"/>
    <property type="match status" value="1"/>
</dbReference>
<keyword evidence="4" id="KW-0808">Transferase</keyword>
<sequence>MATSRDERLVFLDLLKTVASHLIVLHHLCFYGPMSEVAHPLAPRLIDWLGDKGRFAVQVFLVISGFMLARALSGRDAPGLAGTVKLVARRAAKLVPPYFAAVLLAVLAAFIARHWISHDSIPPAPTLPQLAAHAVLLQSVLGFDGLSAGAWYIAIDLQLYAVMLFLLLACRRQAADRHAMFAPLLVAGATGASLLYFNRDPAWDAWAPYFIGSYGFGMLAWWAGESQRSARGRWLLIGIMLALALIAQAVDFRGRILLALAIAAALMLTRGETRFGTGHAPVALLRFGGRISYSLFLVHFPVCMVVNAGFMRFAPHQPAVQAIGMIAAWGLSVTAAVAFQRRVEAPLGSFASGLLFKPASRAAQPATADRRSATPGPARVRHAD</sequence>
<feature type="transmembrane region" description="Helical" evidence="2">
    <location>
        <begin position="181"/>
        <end position="199"/>
    </location>
</feature>
<name>A0A239E8B6_9BURK</name>